<evidence type="ECO:0000256" key="7">
    <source>
        <dbReference type="ARBA" id="ARBA00022840"/>
    </source>
</evidence>
<evidence type="ECO:0000256" key="8">
    <source>
        <dbReference type="ARBA" id="ARBA00022884"/>
    </source>
</evidence>
<feature type="compositionally biased region" description="Basic and acidic residues" evidence="13">
    <location>
        <begin position="661"/>
        <end position="678"/>
    </location>
</feature>
<dbReference type="GO" id="GO:0006364">
    <property type="term" value="P:rRNA processing"/>
    <property type="evidence" value="ECO:0000318"/>
    <property type="project" value="GO_Central"/>
</dbReference>
<dbReference type="InterPro" id="IPR000629">
    <property type="entry name" value="RNA-helicase_DEAD-box_CS"/>
</dbReference>
<dbReference type="InterPro" id="IPR014001">
    <property type="entry name" value="Helicase_ATP-bd"/>
</dbReference>
<evidence type="ECO:0000256" key="10">
    <source>
        <dbReference type="PROSITE-ProRule" id="PRU00552"/>
    </source>
</evidence>
<dbReference type="SMART" id="SM00487">
    <property type="entry name" value="DEXDc"/>
    <property type="match status" value="1"/>
</dbReference>
<accession>B6K223</accession>
<dbReference type="PROSITE" id="PS51194">
    <property type="entry name" value="HELICASE_CTER"/>
    <property type="match status" value="1"/>
</dbReference>
<dbReference type="HOGENOM" id="CLU_003041_26_1_1"/>
<evidence type="ECO:0000256" key="6">
    <source>
        <dbReference type="ARBA" id="ARBA00022806"/>
    </source>
</evidence>
<evidence type="ECO:0000256" key="1">
    <source>
        <dbReference type="ARBA" id="ARBA00004604"/>
    </source>
</evidence>
<organism evidence="17 19">
    <name type="scientific">Schizosaccharomyces japonicus (strain yFS275 / FY16936)</name>
    <name type="common">Fission yeast</name>
    <dbReference type="NCBI Taxonomy" id="402676"/>
    <lineage>
        <taxon>Eukaryota</taxon>
        <taxon>Fungi</taxon>
        <taxon>Dikarya</taxon>
        <taxon>Ascomycota</taxon>
        <taxon>Taphrinomycotina</taxon>
        <taxon>Schizosaccharomycetes</taxon>
        <taxon>Schizosaccharomycetales</taxon>
        <taxon>Schizosaccharomycetaceae</taxon>
        <taxon>Schizosaccharomyces</taxon>
    </lineage>
</organism>
<dbReference type="STRING" id="402676.B6K223"/>
<evidence type="ECO:0000259" key="15">
    <source>
        <dbReference type="PROSITE" id="PS51194"/>
    </source>
</evidence>
<evidence type="ECO:0000259" key="14">
    <source>
        <dbReference type="PROSITE" id="PS51192"/>
    </source>
</evidence>
<dbReference type="GO" id="GO:0032040">
    <property type="term" value="C:small-subunit processome"/>
    <property type="evidence" value="ECO:0007669"/>
    <property type="project" value="EnsemblFungi"/>
</dbReference>
<dbReference type="PROSITE" id="PS51192">
    <property type="entry name" value="HELICASE_ATP_BIND_1"/>
    <property type="match status" value="1"/>
</dbReference>
<dbReference type="SMART" id="SM01178">
    <property type="entry name" value="DUF4217"/>
    <property type="match status" value="1"/>
</dbReference>
<dbReference type="GO" id="GO:0005634">
    <property type="term" value="C:nucleus"/>
    <property type="evidence" value="ECO:0000318"/>
    <property type="project" value="GO_Central"/>
</dbReference>
<dbReference type="EC" id="3.6.4.13" evidence="12"/>
<feature type="domain" description="DEAD-box RNA helicase Q" evidence="16">
    <location>
        <begin position="39"/>
        <end position="67"/>
    </location>
</feature>
<dbReference type="InterPro" id="IPR027417">
    <property type="entry name" value="P-loop_NTPase"/>
</dbReference>
<comment type="similarity">
    <text evidence="11">Belongs to the DEAD box helicase family.</text>
</comment>
<comment type="function">
    <text evidence="12">RNA helicase.</text>
</comment>
<dbReference type="GO" id="GO:0042802">
    <property type="term" value="F:identical protein binding"/>
    <property type="evidence" value="ECO:0007669"/>
    <property type="project" value="EnsemblFungi"/>
</dbReference>
<dbReference type="PROSITE" id="PS51195">
    <property type="entry name" value="Q_MOTIF"/>
    <property type="match status" value="1"/>
</dbReference>
<evidence type="ECO:0000256" key="13">
    <source>
        <dbReference type="SAM" id="MobiDB-lite"/>
    </source>
</evidence>
<dbReference type="InterPro" id="IPR011545">
    <property type="entry name" value="DEAD/DEAH_box_helicase_dom"/>
</dbReference>
<keyword evidence="9" id="KW-0539">Nucleus</keyword>
<keyword evidence="4 11" id="KW-0547">Nucleotide-binding</keyword>
<dbReference type="AlphaFoldDB" id="B6K223"/>
<feature type="short sequence motif" description="Q motif" evidence="10">
    <location>
        <begin position="39"/>
        <end position="67"/>
    </location>
</feature>
<feature type="domain" description="Helicase C-terminal" evidence="15">
    <location>
        <begin position="269"/>
        <end position="423"/>
    </location>
</feature>
<dbReference type="Gene3D" id="3.40.50.300">
    <property type="entry name" value="P-loop containing nucleotide triphosphate hydrolases"/>
    <property type="match status" value="2"/>
</dbReference>
<feature type="domain" description="Helicase ATP-binding" evidence="14">
    <location>
        <begin position="70"/>
        <end position="244"/>
    </location>
</feature>
<evidence type="ECO:0000256" key="12">
    <source>
        <dbReference type="RuleBase" id="RU365068"/>
    </source>
</evidence>
<dbReference type="GO" id="GO:0005524">
    <property type="term" value="F:ATP binding"/>
    <property type="evidence" value="ECO:0007669"/>
    <property type="project" value="UniProtKB-UniRule"/>
</dbReference>
<evidence type="ECO:0000259" key="16">
    <source>
        <dbReference type="PROSITE" id="PS51195"/>
    </source>
</evidence>
<keyword evidence="3" id="KW-0698">rRNA processing</keyword>
<evidence type="ECO:0000313" key="17">
    <source>
        <dbReference type="EMBL" id="EEB07204.1"/>
    </source>
</evidence>
<dbReference type="CDD" id="cd17941">
    <property type="entry name" value="DEADc_DDX10"/>
    <property type="match status" value="1"/>
</dbReference>
<dbReference type="OrthoDB" id="10259640at2759"/>
<keyword evidence="7 11" id="KW-0067">ATP-binding</keyword>
<dbReference type="VEuPathDB" id="FungiDB:SJAG_02287"/>
<dbReference type="InterPro" id="IPR014014">
    <property type="entry name" value="RNA_helicase_DEAD_Q_motif"/>
</dbReference>
<dbReference type="CDD" id="cd18787">
    <property type="entry name" value="SF2_C_DEAD"/>
    <property type="match status" value="1"/>
</dbReference>
<dbReference type="Pfam" id="PF13959">
    <property type="entry name" value="CTE_SPB4"/>
    <property type="match status" value="1"/>
</dbReference>
<dbReference type="OMA" id="YDKMFER"/>
<dbReference type="Pfam" id="PF00271">
    <property type="entry name" value="Helicase_C"/>
    <property type="match status" value="1"/>
</dbReference>
<keyword evidence="6 11" id="KW-0347">Helicase</keyword>
<dbReference type="eggNOG" id="KOG0343">
    <property type="taxonomic scope" value="Eukaryota"/>
</dbReference>
<dbReference type="InterPro" id="IPR025313">
    <property type="entry name" value="SPB4-like_CTE"/>
</dbReference>
<comment type="catalytic activity">
    <reaction evidence="12">
        <text>ATP + H2O = ADP + phosphate + H(+)</text>
        <dbReference type="Rhea" id="RHEA:13065"/>
        <dbReference type="ChEBI" id="CHEBI:15377"/>
        <dbReference type="ChEBI" id="CHEBI:15378"/>
        <dbReference type="ChEBI" id="CHEBI:30616"/>
        <dbReference type="ChEBI" id="CHEBI:43474"/>
        <dbReference type="ChEBI" id="CHEBI:456216"/>
        <dbReference type="EC" id="3.6.4.13"/>
    </reaction>
</comment>
<dbReference type="GeneID" id="7049034"/>
<evidence type="ECO:0000256" key="11">
    <source>
        <dbReference type="RuleBase" id="RU000492"/>
    </source>
</evidence>
<feature type="region of interest" description="Disordered" evidence="13">
    <location>
        <begin position="492"/>
        <end position="533"/>
    </location>
</feature>
<sequence length="767" mass="87122">MARGSRNRSKESRSKKRQEQEQELQDLEERVSSFSEVVDHFEDLPLSQPTKSALKNAHFVKCTDIQKKAIYVALKGRDILGAAKTGSGKTLAFLIPVIENLYRRKWTPYDGLGALIISPTRELAMQTFETLVKIGRLHSFSAGLIIGGNDYKQERDRLSRMNILVCTPGRLLQHMDQAINFDTSSLQMLVLDEADRILDMGFRKTLDAIITSLPKKRQTMLFSATQTSVSDLARLSLHDPDYISVHEHADHVTPDNLNQFYLVAPLPEKLDILFGFIKTHLKLKIIVFFSSCKQVRFAFECFKRLRPGVPLMHLHGKQKQASRTEIAAKFTSTKNAVLLCTDIVARGLDFPAVDWVVQVDAPEDVQTYIHRVGRTARFERGGNALLMLLPSEEAFLKRLDSKKVPIERINIKEGKKTSIRNNLQALCFKDPDLKYLGQKAFISYVRSVFLLKDKEVFKVDELPTAEFADALGLPGTPRIKFLENRKSNASIKKKEGKTALEASDEEESASDDEEEASDASESSEEDEVNSSKRTIRSKVDRMFERKNQGILAEHREKLLERSFSGAVASDSDSDEDFMRLKRVSHDLDDEKKEKPFLIDSKRKEKVATHKKTLLKYRPNPEKLVFDEEGNAVPFYAVNNEDTFLKDGAVAEQITSHLQKEREALTQADLQDKETVREKRREKKRIRKEKERAANGFADDIDKDDLGSGNDSAAYESEGAEEEAVPVKKQKKWFQVDEPEVDRNIVETEMPTTLEDQEALALRLLEGA</sequence>
<evidence type="ECO:0000256" key="5">
    <source>
        <dbReference type="ARBA" id="ARBA00022801"/>
    </source>
</evidence>
<dbReference type="GO" id="GO:0003723">
    <property type="term" value="F:RNA binding"/>
    <property type="evidence" value="ECO:0007669"/>
    <property type="project" value="UniProtKB-UniRule"/>
</dbReference>
<dbReference type="GO" id="GO:0003724">
    <property type="term" value="F:RNA helicase activity"/>
    <property type="evidence" value="ECO:0007669"/>
    <property type="project" value="UniProtKB-EC"/>
</dbReference>
<evidence type="ECO:0000313" key="18">
    <source>
        <dbReference type="JaponicusDB" id="SJAG_02287"/>
    </source>
</evidence>
<dbReference type="RefSeq" id="XP_002173497.1">
    <property type="nucleotide sequence ID" value="XM_002173461.2"/>
</dbReference>
<keyword evidence="2" id="KW-0690">Ribosome biogenesis</keyword>
<feature type="compositionally biased region" description="Basic and acidic residues" evidence="13">
    <location>
        <begin position="8"/>
        <end position="20"/>
    </location>
</feature>
<dbReference type="PROSITE" id="PS00039">
    <property type="entry name" value="DEAD_ATP_HELICASE"/>
    <property type="match status" value="1"/>
</dbReference>
<dbReference type="SMART" id="SM00490">
    <property type="entry name" value="HELICc"/>
    <property type="match status" value="1"/>
</dbReference>
<gene>
    <name evidence="18" type="primary">hca4</name>
    <name evidence="17" type="ORF">SJAG_02287</name>
</gene>
<keyword evidence="5 11" id="KW-0378">Hydrolase</keyword>
<comment type="subcellular location">
    <subcellularLocation>
        <location evidence="1">Nucleus</location>
        <location evidence="1">Nucleolus</location>
    </subcellularLocation>
</comment>
<protein>
    <recommendedName>
        <fullName evidence="12">ATP-dependent RNA helicase</fullName>
        <ecNumber evidence="12">3.6.4.13</ecNumber>
    </recommendedName>
</protein>
<proteinExistence type="inferred from homology"/>
<feature type="compositionally biased region" description="Acidic residues" evidence="13">
    <location>
        <begin position="502"/>
        <end position="528"/>
    </location>
</feature>
<keyword evidence="8 12" id="KW-0694">RNA-binding</keyword>
<dbReference type="Pfam" id="PF00270">
    <property type="entry name" value="DEAD"/>
    <property type="match status" value="1"/>
</dbReference>
<reference evidence="17 19" key="1">
    <citation type="journal article" date="2011" name="Science">
        <title>Comparative functional genomics of the fission yeasts.</title>
        <authorList>
            <person name="Rhind N."/>
            <person name="Chen Z."/>
            <person name="Yassour M."/>
            <person name="Thompson D.A."/>
            <person name="Haas B.J."/>
            <person name="Habib N."/>
            <person name="Wapinski I."/>
            <person name="Roy S."/>
            <person name="Lin M.F."/>
            <person name="Heiman D.I."/>
            <person name="Young S.K."/>
            <person name="Furuya K."/>
            <person name="Guo Y."/>
            <person name="Pidoux A."/>
            <person name="Chen H.M."/>
            <person name="Robbertse B."/>
            <person name="Goldberg J.M."/>
            <person name="Aoki K."/>
            <person name="Bayne E.H."/>
            <person name="Berlin A.M."/>
            <person name="Desjardins C.A."/>
            <person name="Dobbs E."/>
            <person name="Dukaj L."/>
            <person name="Fan L."/>
            <person name="FitzGerald M.G."/>
            <person name="French C."/>
            <person name="Gujja S."/>
            <person name="Hansen K."/>
            <person name="Keifenheim D."/>
            <person name="Levin J.Z."/>
            <person name="Mosher R.A."/>
            <person name="Mueller C.A."/>
            <person name="Pfiffner J."/>
            <person name="Priest M."/>
            <person name="Russ C."/>
            <person name="Smialowska A."/>
            <person name="Swoboda P."/>
            <person name="Sykes S.M."/>
            <person name="Vaughn M."/>
            <person name="Vengrova S."/>
            <person name="Yoder R."/>
            <person name="Zeng Q."/>
            <person name="Allshire R."/>
            <person name="Baulcombe D."/>
            <person name="Birren B.W."/>
            <person name="Brown W."/>
            <person name="Ekwall K."/>
            <person name="Kellis M."/>
            <person name="Leatherwood J."/>
            <person name="Levin H."/>
            <person name="Margalit H."/>
            <person name="Martienssen R."/>
            <person name="Nieduszynski C.A."/>
            <person name="Spatafora J.W."/>
            <person name="Friedman N."/>
            <person name="Dalgaard J.Z."/>
            <person name="Baumann P."/>
            <person name="Niki H."/>
            <person name="Regev A."/>
            <person name="Nusbaum C."/>
        </authorList>
    </citation>
    <scope>NUCLEOTIDE SEQUENCE [LARGE SCALE GENOMIC DNA]</scope>
    <source>
        <strain evidence="19">yFS275 / FY16936</strain>
    </source>
</reference>
<feature type="region of interest" description="Disordered" evidence="13">
    <location>
        <begin position="661"/>
        <end position="730"/>
    </location>
</feature>
<dbReference type="JaponicusDB" id="SJAG_02287">
    <property type="gene designation" value="hca4"/>
</dbReference>
<dbReference type="InterPro" id="IPR001650">
    <property type="entry name" value="Helicase_C-like"/>
</dbReference>
<evidence type="ECO:0000256" key="4">
    <source>
        <dbReference type="ARBA" id="ARBA00022741"/>
    </source>
</evidence>
<feature type="region of interest" description="Disordered" evidence="13">
    <location>
        <begin position="1"/>
        <end position="28"/>
    </location>
</feature>
<keyword evidence="19" id="KW-1185">Reference proteome</keyword>
<evidence type="ECO:0000256" key="2">
    <source>
        <dbReference type="ARBA" id="ARBA00022517"/>
    </source>
</evidence>
<name>B6K223_SCHJY</name>
<evidence type="ECO:0000313" key="19">
    <source>
        <dbReference type="Proteomes" id="UP000001744"/>
    </source>
</evidence>
<dbReference type="EMBL" id="KE651166">
    <property type="protein sequence ID" value="EEB07204.1"/>
    <property type="molecule type" value="Genomic_DNA"/>
</dbReference>
<evidence type="ECO:0000256" key="9">
    <source>
        <dbReference type="ARBA" id="ARBA00023242"/>
    </source>
</evidence>
<dbReference type="Proteomes" id="UP000001744">
    <property type="component" value="Unassembled WGS sequence"/>
</dbReference>
<dbReference type="SUPFAM" id="SSF52540">
    <property type="entry name" value="P-loop containing nucleoside triphosphate hydrolases"/>
    <property type="match status" value="1"/>
</dbReference>
<evidence type="ECO:0000256" key="3">
    <source>
        <dbReference type="ARBA" id="ARBA00022552"/>
    </source>
</evidence>
<dbReference type="GO" id="GO:0016887">
    <property type="term" value="F:ATP hydrolysis activity"/>
    <property type="evidence" value="ECO:0007669"/>
    <property type="project" value="RHEA"/>
</dbReference>
<comment type="domain">
    <text evidence="12">The Q motif is unique to and characteristic of the DEAD box family of RNA helicases and controls ATP binding and hydrolysis.</text>
</comment>
<dbReference type="PANTHER" id="PTHR24031">
    <property type="entry name" value="RNA HELICASE"/>
    <property type="match status" value="1"/>
</dbReference>